<protein>
    <submittedName>
        <fullName evidence="7">Protein WEAK CHLOROPLAST MOVEMENT UNDER BLUE LIGHT 1-like isoform X1</fullName>
    </submittedName>
</protein>
<evidence type="ECO:0000256" key="5">
    <source>
        <dbReference type="SAM" id="Phobius"/>
    </source>
</evidence>
<dbReference type="GeneID" id="104598031"/>
<keyword evidence="5" id="KW-0812">Transmembrane</keyword>
<dbReference type="eggNOG" id="ENOG502QWB1">
    <property type="taxonomic scope" value="Eukaryota"/>
</dbReference>
<dbReference type="OrthoDB" id="673185at2759"/>
<dbReference type="GO" id="GO:0005829">
    <property type="term" value="C:cytosol"/>
    <property type="evidence" value="ECO:0000318"/>
    <property type="project" value="GO_Central"/>
</dbReference>
<keyword evidence="5" id="KW-1133">Transmembrane helix</keyword>
<feature type="transmembrane region" description="Helical" evidence="5">
    <location>
        <begin position="35"/>
        <end position="54"/>
    </location>
</feature>
<comment type="similarity">
    <text evidence="1">Belongs to the WEB family.</text>
</comment>
<evidence type="ECO:0000313" key="6">
    <source>
        <dbReference type="Proteomes" id="UP000189703"/>
    </source>
</evidence>
<keyword evidence="5" id="KW-0472">Membrane</keyword>
<gene>
    <name evidence="7" type="primary">LOC104598031</name>
</gene>
<feature type="region of interest" description="Disordered" evidence="4">
    <location>
        <begin position="619"/>
        <end position="643"/>
    </location>
</feature>
<evidence type="ECO:0000256" key="3">
    <source>
        <dbReference type="SAM" id="Coils"/>
    </source>
</evidence>
<dbReference type="RefSeq" id="XP_010258203.1">
    <property type="nucleotide sequence ID" value="XM_010259901.2"/>
</dbReference>
<name>A0A1U8A8C2_NELNU</name>
<dbReference type="Proteomes" id="UP000189703">
    <property type="component" value="Unplaced"/>
</dbReference>
<organism evidence="6 7">
    <name type="scientific">Nelumbo nucifera</name>
    <name type="common">Sacred lotus</name>
    <dbReference type="NCBI Taxonomy" id="4432"/>
    <lineage>
        <taxon>Eukaryota</taxon>
        <taxon>Viridiplantae</taxon>
        <taxon>Streptophyta</taxon>
        <taxon>Embryophyta</taxon>
        <taxon>Tracheophyta</taxon>
        <taxon>Spermatophyta</taxon>
        <taxon>Magnoliopsida</taxon>
        <taxon>Proteales</taxon>
        <taxon>Nelumbonaceae</taxon>
        <taxon>Nelumbo</taxon>
    </lineage>
</organism>
<dbReference type="OMA" id="WDQSGYI"/>
<dbReference type="GO" id="GO:0009903">
    <property type="term" value="P:chloroplast avoidance movement"/>
    <property type="evidence" value="ECO:0000318"/>
    <property type="project" value="GO_Central"/>
</dbReference>
<dbReference type="PANTHER" id="PTHR32054:SF17">
    <property type="entry name" value="EXPRESSED PROTEIN"/>
    <property type="match status" value="1"/>
</dbReference>
<keyword evidence="2 3" id="KW-0175">Coiled coil</keyword>
<dbReference type="GO" id="GO:0009904">
    <property type="term" value="P:chloroplast accumulation movement"/>
    <property type="evidence" value="ECO:0000318"/>
    <property type="project" value="GO_Central"/>
</dbReference>
<sequence length="659" mass="74382">MYSMIMNFRSTLLLGILTSLPPSFSSSREAMLLSRSGFLLIGSSGLFLILLGILTSPPLQSFHIISEEDMGEIDTKPFESVQASLSLFEEKNNDHRKNVSTGSEEVGKGKELDLMLKYLANYKVQLEVKESAYMQTLLKLELYQKTVDELSIQLKNSEADRDKYFEECRQTRIQRDELEYKINKISDQLLETEKDQEQLLDAVSKLKAVEEEWLNTKAELAAAKELKLSAIEQAKLMETSINMEKEKNEKLLKHIAELNKAILHLKLVAVEVAKEKSTINSDKDAKIQMAMEAAVQVHEPLEKMRIQAYAATDLENQLLVKSQFIDSLQLDLKQPKEFHSSFTKVASVATNDLNQIKSGREMVGRENSDQEIYVESMETKLSQLELELKIAREEVHYLNHEIEMLKGEIQRAESEMEETRVREREAQVEIAMLKSELHKGRSKIAAAEAAEAMTKSIKSGFYLAVQQLAIEAEEAKKETKKLRRIVEVGEETGNSASVKLQFAEPSPCLRFPLESEIKEDKGNNIDTQITVPMNESKALIRKPEQVDQLILSPPEDASHVIVSKTGSEVDALENELEAAIAEIKELRSVAEKAVSRAELAEKAKVAVEDQLRKWREQKQRRAAAAALGDESSPKQINPSKCEKVTVTHQPLGKVLNLKF</sequence>
<feature type="coiled-coil region" evidence="3">
    <location>
        <begin position="374"/>
        <end position="436"/>
    </location>
</feature>
<dbReference type="InParanoid" id="A0A1U8A8C2"/>
<evidence type="ECO:0000313" key="7">
    <source>
        <dbReference type="RefSeq" id="XP_010258203.1"/>
    </source>
</evidence>
<dbReference type="KEGG" id="nnu:104598031"/>
<evidence type="ECO:0000256" key="1">
    <source>
        <dbReference type="ARBA" id="ARBA00005485"/>
    </source>
</evidence>
<dbReference type="STRING" id="4432.A0A1U8A8C2"/>
<reference evidence="7" key="1">
    <citation type="submission" date="2025-08" db="UniProtKB">
        <authorList>
            <consortium name="RefSeq"/>
        </authorList>
    </citation>
    <scope>IDENTIFICATION</scope>
</reference>
<proteinExistence type="inferred from homology"/>
<feature type="coiled-coil region" evidence="3">
    <location>
        <begin position="140"/>
        <end position="195"/>
    </location>
</feature>
<dbReference type="AlphaFoldDB" id="A0A1U8A8C2"/>
<feature type="coiled-coil region" evidence="3">
    <location>
        <begin position="562"/>
        <end position="617"/>
    </location>
</feature>
<evidence type="ECO:0000256" key="4">
    <source>
        <dbReference type="SAM" id="MobiDB-lite"/>
    </source>
</evidence>
<dbReference type="PANTHER" id="PTHR32054">
    <property type="entry name" value="HEAVY CHAIN, PUTATIVE, EXPRESSED-RELATED-RELATED"/>
    <property type="match status" value="1"/>
</dbReference>
<dbReference type="InterPro" id="IPR008545">
    <property type="entry name" value="Web"/>
</dbReference>
<dbReference type="Pfam" id="PF05701">
    <property type="entry name" value="WEMBL"/>
    <property type="match status" value="2"/>
</dbReference>
<keyword evidence="6" id="KW-1185">Reference proteome</keyword>
<evidence type="ECO:0000256" key="2">
    <source>
        <dbReference type="ARBA" id="ARBA00023054"/>
    </source>
</evidence>
<accession>A0A1U8A8C2</accession>